<protein>
    <submittedName>
        <fullName evidence="2">Uncharacterized protein</fullName>
    </submittedName>
</protein>
<feature type="region of interest" description="Disordered" evidence="1">
    <location>
        <begin position="15"/>
        <end position="36"/>
    </location>
</feature>
<dbReference type="AlphaFoldDB" id="A0A699HBF0"/>
<feature type="compositionally biased region" description="Polar residues" evidence="1">
    <location>
        <begin position="27"/>
        <end position="36"/>
    </location>
</feature>
<sequence length="153" mass="16815">MNSFSAHLVRSSSIITGEYEAQEAPPSFNSGENSRFSGYSQEHIVQDKSYVVADPIPSFSSVQPWLENSITGDNRGFTTDEHSAQAALSISAMLRGNASQPGLNDHFSDQQAPPSYKDVRANPADNQMDYAGVSLVGRRFKQVNPLAHYVEKY</sequence>
<gene>
    <name evidence="2" type="ORF">Tci_361477</name>
</gene>
<evidence type="ECO:0000256" key="1">
    <source>
        <dbReference type="SAM" id="MobiDB-lite"/>
    </source>
</evidence>
<evidence type="ECO:0000313" key="2">
    <source>
        <dbReference type="EMBL" id="GEX89502.1"/>
    </source>
</evidence>
<proteinExistence type="predicted"/>
<feature type="region of interest" description="Disordered" evidence="1">
    <location>
        <begin position="97"/>
        <end position="123"/>
    </location>
</feature>
<dbReference type="EMBL" id="BKCJ010137323">
    <property type="protein sequence ID" value="GEX89502.1"/>
    <property type="molecule type" value="Genomic_DNA"/>
</dbReference>
<accession>A0A699HBF0</accession>
<name>A0A699HBF0_TANCI</name>
<comment type="caution">
    <text evidence="2">The sequence shown here is derived from an EMBL/GenBank/DDBJ whole genome shotgun (WGS) entry which is preliminary data.</text>
</comment>
<organism evidence="2">
    <name type="scientific">Tanacetum cinerariifolium</name>
    <name type="common">Dalmatian daisy</name>
    <name type="synonym">Chrysanthemum cinerariifolium</name>
    <dbReference type="NCBI Taxonomy" id="118510"/>
    <lineage>
        <taxon>Eukaryota</taxon>
        <taxon>Viridiplantae</taxon>
        <taxon>Streptophyta</taxon>
        <taxon>Embryophyta</taxon>
        <taxon>Tracheophyta</taxon>
        <taxon>Spermatophyta</taxon>
        <taxon>Magnoliopsida</taxon>
        <taxon>eudicotyledons</taxon>
        <taxon>Gunneridae</taxon>
        <taxon>Pentapetalae</taxon>
        <taxon>asterids</taxon>
        <taxon>campanulids</taxon>
        <taxon>Asterales</taxon>
        <taxon>Asteraceae</taxon>
        <taxon>Asteroideae</taxon>
        <taxon>Anthemideae</taxon>
        <taxon>Anthemidinae</taxon>
        <taxon>Tanacetum</taxon>
    </lineage>
</organism>
<reference evidence="2" key="1">
    <citation type="journal article" date="2019" name="Sci. Rep.">
        <title>Draft genome of Tanacetum cinerariifolium, the natural source of mosquito coil.</title>
        <authorList>
            <person name="Yamashiro T."/>
            <person name="Shiraishi A."/>
            <person name="Satake H."/>
            <person name="Nakayama K."/>
        </authorList>
    </citation>
    <scope>NUCLEOTIDE SEQUENCE</scope>
</reference>